<reference evidence="2" key="1">
    <citation type="submission" date="2016-10" db="EMBL/GenBank/DDBJ databases">
        <authorList>
            <person name="Varghese N."/>
            <person name="Submissions S."/>
        </authorList>
    </citation>
    <scope>NUCLEOTIDE SEQUENCE [LARGE SCALE GENOMIC DNA]</scope>
    <source>
        <strain evidence="2">Gh-67</strain>
    </source>
</reference>
<dbReference type="EMBL" id="FNCG01000013">
    <property type="protein sequence ID" value="SDH84685.1"/>
    <property type="molecule type" value="Genomic_DNA"/>
</dbReference>
<proteinExistence type="predicted"/>
<dbReference type="Proteomes" id="UP000199705">
    <property type="component" value="Unassembled WGS sequence"/>
</dbReference>
<accession>A0A1G8FRE6</accession>
<evidence type="ECO:0000313" key="2">
    <source>
        <dbReference type="Proteomes" id="UP000199705"/>
    </source>
</evidence>
<dbReference type="RefSeq" id="WP_091172079.1">
    <property type="nucleotide sequence ID" value="NZ_FNCG01000013.1"/>
</dbReference>
<protein>
    <submittedName>
        <fullName evidence="1">Uncharacterized protein</fullName>
    </submittedName>
</protein>
<gene>
    <name evidence="1" type="ORF">SAMN05192573_11337</name>
</gene>
<organism evidence="1 2">
    <name type="scientific">Mucilaginibacter gossypii</name>
    <dbReference type="NCBI Taxonomy" id="551996"/>
    <lineage>
        <taxon>Bacteria</taxon>
        <taxon>Pseudomonadati</taxon>
        <taxon>Bacteroidota</taxon>
        <taxon>Sphingobacteriia</taxon>
        <taxon>Sphingobacteriales</taxon>
        <taxon>Sphingobacteriaceae</taxon>
        <taxon>Mucilaginibacter</taxon>
    </lineage>
</organism>
<dbReference type="AlphaFoldDB" id="A0A1G8FRE6"/>
<evidence type="ECO:0000313" key="1">
    <source>
        <dbReference type="EMBL" id="SDH84685.1"/>
    </source>
</evidence>
<keyword evidence="2" id="KW-1185">Reference proteome</keyword>
<name>A0A1G8FRE6_9SPHI</name>
<dbReference type="STRING" id="551996.SAMN05192573_11337"/>
<sequence>MKHKYKIIVLLLAGITAIYTSCHKLNMAPNNQSTVSKKEASVQIAQSLVGIFNPENGGFDFKSGLSMPTDLSLNKKGKIKVQSVDPRPQCGAKMDTTIAFNLDQSDTSKIDIWAKVKYELTCTNGVPSGVTANDSLNMTMTGSGFTMVLKMGENLVLRSLNPGVEHAQYSFDGPVNYYARVNYTKPTTDQPNVEGTFNYNFKSIVVDPTKDPDFILSGSATFSSKGSIGKNVWNYKGTITFLGGHKAKITIDGTVYTADLMTGEVN</sequence>